<evidence type="ECO:0000256" key="1">
    <source>
        <dbReference type="ARBA" id="ARBA00007888"/>
    </source>
</evidence>
<dbReference type="PANTHER" id="PTHR30149">
    <property type="entry name" value="HYDROGENASE PROTEIN ASSEMBLY PROTEIN HYPD"/>
    <property type="match status" value="1"/>
</dbReference>
<keyword evidence="2" id="KW-0479">Metal-binding</keyword>
<dbReference type="NCBIfam" id="TIGR00075">
    <property type="entry name" value="hypD"/>
    <property type="match status" value="1"/>
</dbReference>
<dbReference type="PANTHER" id="PTHR30149:SF0">
    <property type="entry name" value="HYDROGENASE MATURATION FACTOR HYPD"/>
    <property type="match status" value="1"/>
</dbReference>
<name>A0A7W8M4Q2_9FIRM</name>
<dbReference type="Pfam" id="PF01924">
    <property type="entry name" value="HypD"/>
    <property type="match status" value="1"/>
</dbReference>
<keyword evidence="5" id="KW-1185">Reference proteome</keyword>
<reference evidence="4 5" key="1">
    <citation type="submission" date="2020-08" db="EMBL/GenBank/DDBJ databases">
        <title>Genomic Encyclopedia of Type Strains, Phase IV (KMG-IV): sequencing the most valuable type-strain genomes for metagenomic binning, comparative biology and taxonomic classification.</title>
        <authorList>
            <person name="Goeker M."/>
        </authorList>
    </citation>
    <scope>NUCLEOTIDE SEQUENCE [LARGE SCALE GENOMIC DNA]</scope>
    <source>
        <strain evidence="4 5">DSM 106146</strain>
    </source>
</reference>
<proteinExistence type="inferred from homology"/>
<evidence type="ECO:0000313" key="4">
    <source>
        <dbReference type="EMBL" id="MBB5263546.1"/>
    </source>
</evidence>
<evidence type="ECO:0000256" key="3">
    <source>
        <dbReference type="ARBA" id="ARBA00023004"/>
    </source>
</evidence>
<dbReference type="Gene3D" id="3.40.50.11750">
    <property type="entry name" value="HypD, alpha/beta domain 1"/>
    <property type="match status" value="2"/>
</dbReference>
<dbReference type="EMBL" id="JACHFW010000002">
    <property type="protein sequence ID" value="MBB5263546.1"/>
    <property type="molecule type" value="Genomic_DNA"/>
</dbReference>
<dbReference type="GO" id="GO:0051539">
    <property type="term" value="F:4 iron, 4 sulfur cluster binding"/>
    <property type="evidence" value="ECO:0007669"/>
    <property type="project" value="TreeGrafter"/>
</dbReference>
<dbReference type="GO" id="GO:0005506">
    <property type="term" value="F:iron ion binding"/>
    <property type="evidence" value="ECO:0007669"/>
    <property type="project" value="TreeGrafter"/>
</dbReference>
<dbReference type="InterPro" id="IPR042243">
    <property type="entry name" value="HypD_1"/>
</dbReference>
<comment type="similarity">
    <text evidence="1">Belongs to the HypD family.</text>
</comment>
<evidence type="ECO:0000256" key="2">
    <source>
        <dbReference type="ARBA" id="ARBA00022723"/>
    </source>
</evidence>
<dbReference type="GO" id="GO:0051604">
    <property type="term" value="P:protein maturation"/>
    <property type="evidence" value="ECO:0007669"/>
    <property type="project" value="TreeGrafter"/>
</dbReference>
<dbReference type="AlphaFoldDB" id="A0A7W8M4Q2"/>
<keyword evidence="3" id="KW-0408">Iron</keyword>
<dbReference type="Gene3D" id="6.10.20.100">
    <property type="match status" value="1"/>
</dbReference>
<dbReference type="PIRSF" id="PIRSF005622">
    <property type="entry name" value="Hydrgn_mat_hypD"/>
    <property type="match status" value="1"/>
</dbReference>
<comment type="caution">
    <text evidence="4">The sequence shown here is derived from an EMBL/GenBank/DDBJ whole genome shotgun (WGS) entry which is preliminary data.</text>
</comment>
<dbReference type="InterPro" id="IPR042244">
    <property type="entry name" value="HypD_2_sf"/>
</dbReference>
<dbReference type="GO" id="GO:0070025">
    <property type="term" value="F:carbon monoxide binding"/>
    <property type="evidence" value="ECO:0007669"/>
    <property type="project" value="TreeGrafter"/>
</dbReference>
<accession>A0A7W8M4Q2</accession>
<gene>
    <name evidence="4" type="ORF">HNP82_000644</name>
</gene>
<dbReference type="RefSeq" id="WP_183771425.1">
    <property type="nucleotide sequence ID" value="NZ_JACHFW010000002.1"/>
</dbReference>
<protein>
    <submittedName>
        <fullName evidence="4">Hydrogenase expression/formation protein HypD</fullName>
    </submittedName>
</protein>
<sequence>MLYESYFKKPKDIAGVIAKVRDLAKMTGPVRLMEICGTHTMAISRSGIRGLFLPEIQLISGPGCPVCVTPSGVMDEIFKLSDHKNIVITSYGDLLRVPGSRRGDSLLRRKALGAHVVDVYSPMDALALARKNPGKEVVFLGVGFETTAPGTASCLLEAVRQGVENFSILCLLKPTEPALRTLVESPDFNVSGFLCPGHVAAVTGSDAFAFLPEDYGLPAVVSGFEGADLLCSILLLMEMLADKTPGLVNEYVRLVRPKGNPAAQEMIRRVFEPVTCEWRGLGMVPGGGFKIKDEFSDFDAARRFHLTWHEGKEPAGCRCAQVIRGSLAPGQCPLFKTVCTPQDPVGPCMVSSEGSCAAAFRYEL</sequence>
<dbReference type="Proteomes" id="UP000543642">
    <property type="component" value="Unassembled WGS sequence"/>
</dbReference>
<dbReference type="InterPro" id="IPR002780">
    <property type="entry name" value="Hyd_form_HypD"/>
</dbReference>
<evidence type="ECO:0000313" key="5">
    <source>
        <dbReference type="Proteomes" id="UP000543642"/>
    </source>
</evidence>
<organism evidence="4 5">
    <name type="scientific">Catenibacillus scindens</name>
    <dbReference type="NCBI Taxonomy" id="673271"/>
    <lineage>
        <taxon>Bacteria</taxon>
        <taxon>Bacillati</taxon>
        <taxon>Bacillota</taxon>
        <taxon>Clostridia</taxon>
        <taxon>Lachnospirales</taxon>
        <taxon>Lachnospiraceae</taxon>
        <taxon>Catenibacillus</taxon>
    </lineage>
</organism>